<sequence length="472" mass="52607">MSFYPIENQFNSSSYNPAFLTSDAQFTFSIFPLAGTNIGFNNQKEIQNLFSKLISGENKDDDYIDIVKSMVGQPTYNQKLETELLTFTYRSHFGFLNFRIMENVAFSASVKGPVSEFMILPEIKSVFVDQVQNIPVQVIHYREYSIAYSLPQKNHKLTAGIRAKLYFGKSVFSSEISGAISQDQPGTYALKTWGKGYFSMPEATNVNPDGTVSGNPDISSISSYVFNSGNPGVGVDLGIKYKITPKLSVSMSVIDLGKIFWKTNLNSKIFDGEYPMKPTSLDPPSSVNGQQVISKSSDSVSFTNSFSSIFQLTNDGTRFSTPLPVTLYAGVNYQISPTVKINLIDRYISLKNFNHNSLLLSANFDVSKKFTVSTGYSIIGNTYTNIPLAIQFNRDFGQIYVGTDNLLAFIVPSISEFSGITAGTCFYLFRKRNLYGSPTKVLPFHKPKKVKRVHNSGRIMKETTEFGYPVQE</sequence>
<dbReference type="InterPro" id="IPR043781">
    <property type="entry name" value="DUF5723"/>
</dbReference>
<dbReference type="KEGG" id="anf:AQPE_2102"/>
<gene>
    <name evidence="2" type="ORF">AQPE_2102</name>
</gene>
<dbReference type="Gene3D" id="2.40.160.60">
    <property type="entry name" value="Outer membrane protein transport protein (OMPP1/FadL/TodX)"/>
    <property type="match status" value="1"/>
</dbReference>
<reference evidence="2" key="1">
    <citation type="journal article" date="2020" name="Int. J. Syst. Evol. Microbiol.">
        <title>Aquipluma nitroreducens gen. nov. sp. nov., a novel facultatively anaerobic bacterium isolated from a freshwater lake.</title>
        <authorList>
            <person name="Watanabe M."/>
            <person name="Kojima H."/>
            <person name="Fukui M."/>
        </authorList>
    </citation>
    <scope>NUCLEOTIDE SEQUENCE</scope>
    <source>
        <strain evidence="2">MeG22</strain>
    </source>
</reference>
<evidence type="ECO:0000259" key="1">
    <source>
        <dbReference type="Pfam" id="PF18990"/>
    </source>
</evidence>
<dbReference type="EMBL" id="AP018694">
    <property type="protein sequence ID" value="BBE17943.1"/>
    <property type="molecule type" value="Genomic_DNA"/>
</dbReference>
<evidence type="ECO:0000313" key="3">
    <source>
        <dbReference type="Proteomes" id="UP001193389"/>
    </source>
</evidence>
<dbReference type="AlphaFoldDB" id="A0A5K7S8Q6"/>
<organism evidence="2 3">
    <name type="scientific">Aquipluma nitroreducens</name>
    <dbReference type="NCBI Taxonomy" id="2010828"/>
    <lineage>
        <taxon>Bacteria</taxon>
        <taxon>Pseudomonadati</taxon>
        <taxon>Bacteroidota</taxon>
        <taxon>Bacteroidia</taxon>
        <taxon>Marinilabiliales</taxon>
        <taxon>Prolixibacteraceae</taxon>
        <taxon>Aquipluma</taxon>
    </lineage>
</organism>
<dbReference type="Pfam" id="PF18990">
    <property type="entry name" value="DUF5723"/>
    <property type="match status" value="1"/>
</dbReference>
<keyword evidence="3" id="KW-1185">Reference proteome</keyword>
<dbReference type="RefSeq" id="WP_318350896.1">
    <property type="nucleotide sequence ID" value="NZ_AP018694.1"/>
</dbReference>
<accession>A0A5K7S8Q6</accession>
<name>A0A5K7S8Q6_9BACT</name>
<feature type="domain" description="DUF5723" evidence="1">
    <location>
        <begin position="17"/>
        <end position="404"/>
    </location>
</feature>
<protein>
    <recommendedName>
        <fullName evidence="1">DUF5723 domain-containing protein</fullName>
    </recommendedName>
</protein>
<evidence type="ECO:0000313" key="2">
    <source>
        <dbReference type="EMBL" id="BBE17943.1"/>
    </source>
</evidence>
<proteinExistence type="predicted"/>
<dbReference type="Proteomes" id="UP001193389">
    <property type="component" value="Chromosome"/>
</dbReference>